<dbReference type="InterPro" id="IPR025398">
    <property type="entry name" value="DUF4371"/>
</dbReference>
<dbReference type="AlphaFoldDB" id="A0AAQ3WQP0"/>
<accession>A0AAQ3WQP0</accession>
<dbReference type="Pfam" id="PF14291">
    <property type="entry name" value="DUF4371"/>
    <property type="match status" value="1"/>
</dbReference>
<evidence type="ECO:0000256" key="1">
    <source>
        <dbReference type="SAM" id="MobiDB-lite"/>
    </source>
</evidence>
<dbReference type="PANTHER" id="PTHR45749">
    <property type="match status" value="1"/>
</dbReference>
<dbReference type="InterPro" id="IPR006580">
    <property type="entry name" value="Znf_TTF"/>
</dbReference>
<protein>
    <recommendedName>
        <fullName evidence="2">TTF-type domain-containing protein</fullName>
    </recommendedName>
</protein>
<dbReference type="EMBL" id="CP144748">
    <property type="protein sequence ID" value="WVZ70180.1"/>
    <property type="molecule type" value="Genomic_DNA"/>
</dbReference>
<organism evidence="3 4">
    <name type="scientific">Paspalum notatum var. saurae</name>
    <dbReference type="NCBI Taxonomy" id="547442"/>
    <lineage>
        <taxon>Eukaryota</taxon>
        <taxon>Viridiplantae</taxon>
        <taxon>Streptophyta</taxon>
        <taxon>Embryophyta</taxon>
        <taxon>Tracheophyta</taxon>
        <taxon>Spermatophyta</taxon>
        <taxon>Magnoliopsida</taxon>
        <taxon>Liliopsida</taxon>
        <taxon>Poales</taxon>
        <taxon>Poaceae</taxon>
        <taxon>PACMAD clade</taxon>
        <taxon>Panicoideae</taxon>
        <taxon>Andropogonodae</taxon>
        <taxon>Paspaleae</taxon>
        <taxon>Paspalinae</taxon>
        <taxon>Paspalum</taxon>
    </lineage>
</organism>
<feature type="domain" description="TTF-type" evidence="2">
    <location>
        <begin position="143"/>
        <end position="254"/>
    </location>
</feature>
<feature type="compositionally biased region" description="Basic and acidic residues" evidence="1">
    <location>
        <begin position="75"/>
        <end position="84"/>
    </location>
</feature>
<keyword evidence="4" id="KW-1185">Reference proteome</keyword>
<evidence type="ECO:0000313" key="4">
    <source>
        <dbReference type="Proteomes" id="UP001341281"/>
    </source>
</evidence>
<dbReference type="Proteomes" id="UP001341281">
    <property type="component" value="Chromosome 04"/>
</dbReference>
<evidence type="ECO:0000259" key="2">
    <source>
        <dbReference type="SMART" id="SM00597"/>
    </source>
</evidence>
<name>A0AAQ3WQP0_PASNO</name>
<reference evidence="3 4" key="1">
    <citation type="submission" date="2024-02" db="EMBL/GenBank/DDBJ databases">
        <title>High-quality chromosome-scale genome assembly of Pensacola bahiagrass (Paspalum notatum Flugge var. saurae).</title>
        <authorList>
            <person name="Vega J.M."/>
            <person name="Podio M."/>
            <person name="Orjuela J."/>
            <person name="Siena L.A."/>
            <person name="Pessino S.C."/>
            <person name="Combes M.C."/>
            <person name="Mariac C."/>
            <person name="Albertini E."/>
            <person name="Pupilli F."/>
            <person name="Ortiz J.P.A."/>
            <person name="Leblanc O."/>
        </authorList>
    </citation>
    <scope>NUCLEOTIDE SEQUENCE [LARGE SCALE GENOMIC DNA]</scope>
    <source>
        <strain evidence="3">R1</strain>
        <tissue evidence="3">Leaf</tissue>
    </source>
</reference>
<feature type="region of interest" description="Disordered" evidence="1">
    <location>
        <begin position="63"/>
        <end position="90"/>
    </location>
</feature>
<gene>
    <name evidence="3" type="ORF">U9M48_018866</name>
</gene>
<proteinExistence type="predicted"/>
<dbReference type="PANTHER" id="PTHR45749:SF30">
    <property type="entry name" value="ZINC FINGER MYM-TYPE PROTEIN 1-LIKE"/>
    <property type="match status" value="1"/>
</dbReference>
<dbReference type="SMART" id="SM00597">
    <property type="entry name" value="ZnF_TTF"/>
    <property type="match status" value="1"/>
</dbReference>
<sequence>MKRKTWGTLDLRSFLARAAVKKNQSGQESVVAPSSNERELQMVIYQEGISNVPLEPERVVPEPPIVEDEDSSDTESVHLDKIESSNEEDEDDIYGIEHDPCLRLPISSYDVNDQDSVRMAYIALGPCRPKMKIVDFPQHECGGMRRFNPKWFSEFSWLEYSVDRDAAYCFVCFLFKDNNKFAGGDKFVNGNFEEVNKVVLRNAPQNCQSIDHKIQKQLIGCCAHETTKLIIEKLGDECFAILADESSDAYQQEQLALCLRYVNKIGEPVERFLGLVKVKDTTFLTLKEAIQSLLIKYQLPLSKIRGQGYDGVSNMKGHVNGLKKLVMEESPSAYYIHCFAHQLQLTLVAVAKENIDCAWFFGQLAFLLHVLGMSCKKIFMLRVAQAEYMIKVLKLGKIELGQGLNQEMGLARPEKVQLPFQLNRYIEDVRKDETFKNLKSLAELSMMLVKTEKYISNTHPQNPGSRRCRWELPAAVLRFEGTGREMIERGTHPHGSSCEQRGGRGLAMAAGEVLRGQPIGRAEIDGGGEKLALEELSHGGLSTENNPRDRERPEPAVVGGAGTYGLSGASMGPTTTRLTQGSRALACPAAVRLSLPRARLPVARPRWHGAPVRSPCPPGGSEA</sequence>
<evidence type="ECO:0000313" key="3">
    <source>
        <dbReference type="EMBL" id="WVZ70180.1"/>
    </source>
</evidence>